<proteinExistence type="predicted"/>
<evidence type="ECO:0000256" key="1">
    <source>
        <dbReference type="SAM" id="MobiDB-lite"/>
    </source>
</evidence>
<gene>
    <name evidence="2" type="ORF">Tci_929305</name>
</gene>
<organism evidence="2">
    <name type="scientific">Tanacetum cinerariifolium</name>
    <name type="common">Dalmatian daisy</name>
    <name type="synonym">Chrysanthemum cinerariifolium</name>
    <dbReference type="NCBI Taxonomy" id="118510"/>
    <lineage>
        <taxon>Eukaryota</taxon>
        <taxon>Viridiplantae</taxon>
        <taxon>Streptophyta</taxon>
        <taxon>Embryophyta</taxon>
        <taxon>Tracheophyta</taxon>
        <taxon>Spermatophyta</taxon>
        <taxon>Magnoliopsida</taxon>
        <taxon>eudicotyledons</taxon>
        <taxon>Gunneridae</taxon>
        <taxon>Pentapetalae</taxon>
        <taxon>asterids</taxon>
        <taxon>campanulids</taxon>
        <taxon>Asterales</taxon>
        <taxon>Asteraceae</taxon>
        <taxon>Asteroideae</taxon>
        <taxon>Anthemideae</taxon>
        <taxon>Anthemidinae</taxon>
        <taxon>Tanacetum</taxon>
    </lineage>
</organism>
<accession>A0A699XHL0</accession>
<dbReference type="EMBL" id="BKCJ011839868">
    <property type="protein sequence ID" value="GFD57336.1"/>
    <property type="molecule type" value="Genomic_DNA"/>
</dbReference>
<dbReference type="AlphaFoldDB" id="A0A699XHL0"/>
<name>A0A699XHL0_TANCI</name>
<feature type="non-terminal residue" evidence="2">
    <location>
        <position position="86"/>
    </location>
</feature>
<feature type="region of interest" description="Disordered" evidence="1">
    <location>
        <begin position="1"/>
        <end position="30"/>
    </location>
</feature>
<evidence type="ECO:0000313" key="2">
    <source>
        <dbReference type="EMBL" id="GFD57336.1"/>
    </source>
</evidence>
<sequence length="86" mass="9083">RSDQRKHGLRSERELESGADGGFVGGGRAQFGREGVGQGLEGIVRSSDACVMRSHAAIVRGIASAAAKGHARCRLRMERHDAGGRV</sequence>
<feature type="non-terminal residue" evidence="2">
    <location>
        <position position="1"/>
    </location>
</feature>
<feature type="compositionally biased region" description="Gly residues" evidence="1">
    <location>
        <begin position="19"/>
        <end position="30"/>
    </location>
</feature>
<protein>
    <submittedName>
        <fullName evidence="2">Uncharacterized protein</fullName>
    </submittedName>
</protein>
<reference evidence="2" key="1">
    <citation type="journal article" date="2019" name="Sci. Rep.">
        <title>Draft genome of Tanacetum cinerariifolium, the natural source of mosquito coil.</title>
        <authorList>
            <person name="Yamashiro T."/>
            <person name="Shiraishi A."/>
            <person name="Satake H."/>
            <person name="Nakayama K."/>
        </authorList>
    </citation>
    <scope>NUCLEOTIDE SEQUENCE</scope>
</reference>
<feature type="compositionally biased region" description="Basic and acidic residues" evidence="1">
    <location>
        <begin position="1"/>
        <end position="16"/>
    </location>
</feature>
<comment type="caution">
    <text evidence="2">The sequence shown here is derived from an EMBL/GenBank/DDBJ whole genome shotgun (WGS) entry which is preliminary data.</text>
</comment>